<feature type="domain" description="Rab-GAP TBC" evidence="3">
    <location>
        <begin position="83"/>
        <end position="319"/>
    </location>
</feature>
<gene>
    <name evidence="4" type="ORF">TAT_000331600</name>
    <name evidence="5" type="ORF">TAV_000331400</name>
</gene>
<name>A0A3B0MX76_THEAN</name>
<accession>A0A3B0MX76</accession>
<feature type="compositionally biased region" description="Basic and acidic residues" evidence="1">
    <location>
        <begin position="11"/>
        <end position="24"/>
    </location>
</feature>
<dbReference type="SUPFAM" id="SSF47923">
    <property type="entry name" value="Ypt/Rab-GAP domain of gyp1p"/>
    <property type="match status" value="2"/>
</dbReference>
<dbReference type="SMART" id="SM00164">
    <property type="entry name" value="TBC"/>
    <property type="match status" value="1"/>
</dbReference>
<dbReference type="GO" id="GO:0005096">
    <property type="term" value="F:GTPase activator activity"/>
    <property type="evidence" value="ECO:0007669"/>
    <property type="project" value="TreeGrafter"/>
</dbReference>
<dbReference type="PANTHER" id="PTHR22957:SF26">
    <property type="entry name" value="LD44506P"/>
    <property type="match status" value="1"/>
</dbReference>
<evidence type="ECO:0000313" key="4">
    <source>
        <dbReference type="EMBL" id="SVP94314.1"/>
    </source>
</evidence>
<evidence type="ECO:0000256" key="1">
    <source>
        <dbReference type="SAM" id="MobiDB-lite"/>
    </source>
</evidence>
<protein>
    <submittedName>
        <fullName evidence="4">Rab-GTPase-TBC domain containing protein, putative</fullName>
    </submittedName>
</protein>
<dbReference type="EMBL" id="UIVS01000004">
    <property type="protein sequence ID" value="SVP95157.1"/>
    <property type="molecule type" value="Genomic_DNA"/>
</dbReference>
<dbReference type="VEuPathDB" id="PiroplasmaDB:TA08110"/>
<feature type="transmembrane region" description="Helical" evidence="2">
    <location>
        <begin position="37"/>
        <end position="62"/>
    </location>
</feature>
<dbReference type="Gene3D" id="1.10.472.80">
    <property type="entry name" value="Ypt/Rab-GAP domain of gyp1p, domain 3"/>
    <property type="match status" value="1"/>
</dbReference>
<dbReference type="Gene3D" id="1.10.8.270">
    <property type="entry name" value="putative rabgap domain of human tbc1 domain family member 14 like domains"/>
    <property type="match status" value="1"/>
</dbReference>
<keyword evidence="2" id="KW-0812">Transmembrane</keyword>
<reference evidence="4" key="1">
    <citation type="submission" date="2018-07" db="EMBL/GenBank/DDBJ databases">
        <authorList>
            <person name="Quirk P.G."/>
            <person name="Krulwich T.A."/>
        </authorList>
    </citation>
    <scope>NUCLEOTIDE SEQUENCE</scope>
    <source>
        <strain evidence="4">Anand</strain>
    </source>
</reference>
<dbReference type="PROSITE" id="PS50086">
    <property type="entry name" value="TBC_RABGAP"/>
    <property type="match status" value="1"/>
</dbReference>
<keyword evidence="2" id="KW-1133">Transmembrane helix</keyword>
<sequence length="381" mass="45070">MSLTSCSSDDFSEKDKATSRWDGSSKSRKLTDRLKRLGLLLLAPTSDIGISSAFLIIFYYILSQVYQILDELSSFLWLGIPDHCPLFYRSDSWRIVLVTCYSFNDLQGYLSCVKSERSDLLSQKRKGYFNMCSKYYYKDNFSDHEMNILKQIRVDLPRTNPSFKIFKYKRLQDCMERILFVWSCLNPDSGYVQGINDLLTLFVIVFLRPYINKFNISIDDISLLSDDSLSEIEADSFFCLSRILSELIENYTENQPGVYRSLKRLCDLVKRIDYELYKHLEDLNVDFMQFPFRWMNCMLIREIPTDCSIRLWDTYISEIRNGMVTFHEYVSVAFLCYWSEQLRSMDYQHCLLFLQQLPTSNWCIKDIDTLIAKAYQIYIFT</sequence>
<dbReference type="Pfam" id="PF00566">
    <property type="entry name" value="RabGAP-TBC"/>
    <property type="match status" value="1"/>
</dbReference>
<keyword evidence="2" id="KW-0472">Membrane</keyword>
<feature type="region of interest" description="Disordered" evidence="1">
    <location>
        <begin position="1"/>
        <end position="24"/>
    </location>
</feature>
<dbReference type="AlphaFoldDB" id="A0A3B0MX76"/>
<dbReference type="InterPro" id="IPR000195">
    <property type="entry name" value="Rab-GAP-TBC_dom"/>
</dbReference>
<evidence type="ECO:0000256" key="2">
    <source>
        <dbReference type="SAM" id="Phobius"/>
    </source>
</evidence>
<proteinExistence type="predicted"/>
<evidence type="ECO:0000313" key="5">
    <source>
        <dbReference type="EMBL" id="SVP95157.1"/>
    </source>
</evidence>
<evidence type="ECO:0000259" key="3">
    <source>
        <dbReference type="PROSITE" id="PS50086"/>
    </source>
</evidence>
<dbReference type="InterPro" id="IPR035969">
    <property type="entry name" value="Rab-GAP_TBC_sf"/>
</dbReference>
<dbReference type="PANTHER" id="PTHR22957">
    <property type="entry name" value="TBC1 DOMAIN FAMILY MEMBER GTPASE-ACTIVATING PROTEIN"/>
    <property type="match status" value="1"/>
</dbReference>
<organism evidence="4">
    <name type="scientific">Theileria annulata</name>
    <dbReference type="NCBI Taxonomy" id="5874"/>
    <lineage>
        <taxon>Eukaryota</taxon>
        <taxon>Sar</taxon>
        <taxon>Alveolata</taxon>
        <taxon>Apicomplexa</taxon>
        <taxon>Aconoidasida</taxon>
        <taxon>Piroplasmida</taxon>
        <taxon>Theileriidae</taxon>
        <taxon>Theileria</taxon>
    </lineage>
</organism>
<dbReference type="EMBL" id="UIVT01000004">
    <property type="protein sequence ID" value="SVP94314.1"/>
    <property type="molecule type" value="Genomic_DNA"/>
</dbReference>